<dbReference type="GO" id="GO:0007155">
    <property type="term" value="P:cell adhesion"/>
    <property type="evidence" value="ECO:0007669"/>
    <property type="project" value="InterPro"/>
</dbReference>
<keyword evidence="2 5" id="KW-0813">Transport</keyword>
<dbReference type="PRINTS" id="PR00691">
    <property type="entry name" value="ADHESINB"/>
</dbReference>
<comment type="caution">
    <text evidence="7">The sequence shown here is derived from an EMBL/GenBank/DDBJ whole genome shotgun (WGS) entry which is preliminary data.</text>
</comment>
<reference evidence="8" key="1">
    <citation type="submission" date="2023-07" db="EMBL/GenBank/DDBJ databases">
        <authorList>
            <person name="Luz R."/>
            <person name="Cordeiro R."/>
            <person name="Fonseca A."/>
            <person name="Goncalves V."/>
        </authorList>
    </citation>
    <scope>NUCLEOTIDE SEQUENCE [LARGE SCALE GENOMIC DNA]</scope>
    <source>
        <strain evidence="8">BACA0444</strain>
    </source>
</reference>
<accession>A0AAE4FNL9</accession>
<evidence type="ECO:0000256" key="6">
    <source>
        <dbReference type="SAM" id="SignalP"/>
    </source>
</evidence>
<evidence type="ECO:0000256" key="1">
    <source>
        <dbReference type="ARBA" id="ARBA00004196"/>
    </source>
</evidence>
<dbReference type="EMBL" id="JAVMIP010000001">
    <property type="protein sequence ID" value="MDS3859413.1"/>
    <property type="molecule type" value="Genomic_DNA"/>
</dbReference>
<dbReference type="InterPro" id="IPR006127">
    <property type="entry name" value="ZnuA-like"/>
</dbReference>
<dbReference type="GO" id="GO:0030313">
    <property type="term" value="C:cell envelope"/>
    <property type="evidence" value="ECO:0007669"/>
    <property type="project" value="UniProtKB-SubCell"/>
</dbReference>
<evidence type="ECO:0000256" key="5">
    <source>
        <dbReference type="RuleBase" id="RU003512"/>
    </source>
</evidence>
<sequence>MSRSKLGRVMGLGLVALLWSPWLAACQAPLPEQSPPPGTSVSSRPADSKKVILTTFTVLADMAQNVAGDKAVVESLTKPGTQIHTYEPTPSDIIRAQQADLILDNGLGLERWAQKFYGNLQGVPHITISQGVEIIPLTEGAYANQPNPHAWMSPQNALIYVENIRQALVNIDPNHARTYNQNATAYSEKIKAVDQQLRAVFEQLPPQQRTLVTCEGAFSYLTRDYGLQELYLWAVNSDQNGTPQQVRQVVDAVRAKQVPVVFCESTVSDKSQRQVAQETNSQFGGIFYVDSLTDANGPAPTYLDLLTTNLKTIQQGFQLPIQPPGAKP</sequence>
<proteinExistence type="inferred from homology"/>
<dbReference type="RefSeq" id="WP_322876743.1">
    <property type="nucleotide sequence ID" value="NZ_JAVMIP010000001.1"/>
</dbReference>
<feature type="signal peptide" evidence="6">
    <location>
        <begin position="1"/>
        <end position="24"/>
    </location>
</feature>
<dbReference type="GO" id="GO:0046872">
    <property type="term" value="F:metal ion binding"/>
    <property type="evidence" value="ECO:0007669"/>
    <property type="project" value="UniProtKB-KW"/>
</dbReference>
<dbReference type="CDD" id="cd01137">
    <property type="entry name" value="PsaA"/>
    <property type="match status" value="1"/>
</dbReference>
<dbReference type="Gene3D" id="3.40.50.1980">
    <property type="entry name" value="Nitrogenase molybdenum iron protein domain"/>
    <property type="match status" value="2"/>
</dbReference>
<dbReference type="InterPro" id="IPR006128">
    <property type="entry name" value="Lipoprotein_PsaA-like"/>
</dbReference>
<dbReference type="PROSITE" id="PS51257">
    <property type="entry name" value="PROKAR_LIPOPROTEIN"/>
    <property type="match status" value="1"/>
</dbReference>
<evidence type="ECO:0000313" key="7">
    <source>
        <dbReference type="EMBL" id="MDS3859413.1"/>
    </source>
</evidence>
<dbReference type="Pfam" id="PF01297">
    <property type="entry name" value="ZnuA"/>
    <property type="match status" value="1"/>
</dbReference>
<comment type="similarity">
    <text evidence="5">Belongs to the bacterial solute-binding protein 9 family.</text>
</comment>
<dbReference type="SUPFAM" id="SSF53807">
    <property type="entry name" value="Helical backbone' metal receptor"/>
    <property type="match status" value="1"/>
</dbReference>
<evidence type="ECO:0000313" key="8">
    <source>
        <dbReference type="Proteomes" id="UP001268256"/>
    </source>
</evidence>
<dbReference type="PANTHER" id="PTHR42953:SF1">
    <property type="entry name" value="METAL-BINDING PROTEIN HI_0362-RELATED"/>
    <property type="match status" value="1"/>
</dbReference>
<evidence type="ECO:0000256" key="2">
    <source>
        <dbReference type="ARBA" id="ARBA00022448"/>
    </source>
</evidence>
<evidence type="ECO:0000256" key="3">
    <source>
        <dbReference type="ARBA" id="ARBA00022723"/>
    </source>
</evidence>
<dbReference type="InterPro" id="IPR006129">
    <property type="entry name" value="AdhesinB"/>
</dbReference>
<dbReference type="PRINTS" id="PR00690">
    <property type="entry name" value="ADHESNFAMILY"/>
</dbReference>
<dbReference type="GO" id="GO:0030001">
    <property type="term" value="P:metal ion transport"/>
    <property type="evidence" value="ECO:0007669"/>
    <property type="project" value="InterPro"/>
</dbReference>
<dbReference type="PANTHER" id="PTHR42953">
    <property type="entry name" value="HIGH-AFFINITY ZINC UPTAKE SYSTEM PROTEIN ZNUA-RELATED"/>
    <property type="match status" value="1"/>
</dbReference>
<name>A0AAE4FNL9_9CYAN</name>
<keyword evidence="3" id="KW-0479">Metal-binding</keyword>
<keyword evidence="8" id="KW-1185">Reference proteome</keyword>
<feature type="chain" id="PRO_5042203240" evidence="6">
    <location>
        <begin position="25"/>
        <end position="328"/>
    </location>
</feature>
<dbReference type="Proteomes" id="UP001268256">
    <property type="component" value="Unassembled WGS sequence"/>
</dbReference>
<keyword evidence="4 6" id="KW-0732">Signal</keyword>
<dbReference type="AlphaFoldDB" id="A0AAE4FNL9"/>
<evidence type="ECO:0000256" key="4">
    <source>
        <dbReference type="ARBA" id="ARBA00022729"/>
    </source>
</evidence>
<comment type="subcellular location">
    <subcellularLocation>
        <location evidence="1">Cell envelope</location>
    </subcellularLocation>
</comment>
<protein>
    <submittedName>
        <fullName evidence="7">Metal ABC transporter substrate-binding protein</fullName>
    </submittedName>
</protein>
<gene>
    <name evidence="7" type="ORF">RIF25_01200</name>
</gene>
<organism evidence="7 8">
    <name type="scientific">Pseudocalidococcus azoricus BACA0444</name>
    <dbReference type="NCBI Taxonomy" id="2918990"/>
    <lineage>
        <taxon>Bacteria</taxon>
        <taxon>Bacillati</taxon>
        <taxon>Cyanobacteriota</taxon>
        <taxon>Cyanophyceae</taxon>
        <taxon>Acaryochloridales</taxon>
        <taxon>Thermosynechococcaceae</taxon>
        <taxon>Pseudocalidococcus</taxon>
        <taxon>Pseudocalidococcus azoricus</taxon>
    </lineage>
</organism>
<dbReference type="InterPro" id="IPR050492">
    <property type="entry name" value="Bact_metal-bind_prot9"/>
</dbReference>